<feature type="compositionally biased region" description="Polar residues" evidence="6">
    <location>
        <begin position="287"/>
        <end position="299"/>
    </location>
</feature>
<dbReference type="RefSeq" id="XP_035681046.1">
    <property type="nucleotide sequence ID" value="XM_035825153.1"/>
</dbReference>
<evidence type="ECO:0000256" key="1">
    <source>
        <dbReference type="ARBA" id="ARBA00004123"/>
    </source>
</evidence>
<dbReference type="GO" id="GO:0005669">
    <property type="term" value="C:transcription factor TFIID complex"/>
    <property type="evidence" value="ECO:0000318"/>
    <property type="project" value="GO_Central"/>
</dbReference>
<dbReference type="OMA" id="NESDEHH"/>
<feature type="compositionally biased region" description="Polar residues" evidence="6">
    <location>
        <begin position="308"/>
        <end position="320"/>
    </location>
</feature>
<keyword evidence="3" id="KW-0805">Transcription regulation</keyword>
<evidence type="ECO:0000256" key="2">
    <source>
        <dbReference type="ARBA" id="ARBA00009368"/>
    </source>
</evidence>
<keyword evidence="5" id="KW-0539">Nucleus</keyword>
<evidence type="ECO:0000313" key="8">
    <source>
        <dbReference type="Proteomes" id="UP000001554"/>
    </source>
</evidence>
<evidence type="ECO:0000256" key="3">
    <source>
        <dbReference type="ARBA" id="ARBA00023015"/>
    </source>
</evidence>
<dbReference type="Proteomes" id="UP000001554">
    <property type="component" value="Chromosome 7"/>
</dbReference>
<name>A0A9J7MW49_BRAFL</name>
<reference evidence="8" key="1">
    <citation type="journal article" date="2020" name="Nat. Ecol. Evol.">
        <title>Deeply conserved synteny resolves early events in vertebrate evolution.</title>
        <authorList>
            <person name="Simakov O."/>
            <person name="Marletaz F."/>
            <person name="Yue J.X."/>
            <person name="O'Connell B."/>
            <person name="Jenkins J."/>
            <person name="Brandt A."/>
            <person name="Calef R."/>
            <person name="Tung C.H."/>
            <person name="Huang T.K."/>
            <person name="Schmutz J."/>
            <person name="Satoh N."/>
            <person name="Yu J.K."/>
            <person name="Putnam N.H."/>
            <person name="Green R.E."/>
            <person name="Rokhsar D.S."/>
        </authorList>
    </citation>
    <scope>NUCLEOTIDE SEQUENCE [LARGE SCALE GENOMIC DNA]</scope>
    <source>
        <strain evidence="8">S238N-H82</strain>
    </source>
</reference>
<evidence type="ECO:0000256" key="5">
    <source>
        <dbReference type="ARBA" id="ARBA00023242"/>
    </source>
</evidence>
<accession>A0A9J7MW49</accession>
<dbReference type="InterPro" id="IPR006751">
    <property type="entry name" value="TAFII55_prot_cons_reg"/>
</dbReference>
<keyword evidence="8" id="KW-1185">Reference proteome</keyword>
<evidence type="ECO:0000256" key="6">
    <source>
        <dbReference type="SAM" id="MobiDB-lite"/>
    </source>
</evidence>
<comment type="similarity">
    <text evidence="2">Belongs to the TAF7 family.</text>
</comment>
<dbReference type="GO" id="GO:0051123">
    <property type="term" value="P:RNA polymerase II preinitiation complex assembly"/>
    <property type="evidence" value="ECO:0000318"/>
    <property type="project" value="GO_Central"/>
</dbReference>
<feature type="compositionally biased region" description="Acidic residues" evidence="6">
    <location>
        <begin position="264"/>
        <end position="276"/>
    </location>
</feature>
<protein>
    <submittedName>
        <fullName evidence="9">Transcription initiation factor TFIID subunit 7-like isoform X1</fullName>
    </submittedName>
</protein>
<proteinExistence type="inferred from homology"/>
<dbReference type="InterPro" id="IPR037817">
    <property type="entry name" value="TAF7"/>
</dbReference>
<gene>
    <name evidence="9" type="primary">LOC118418981</name>
</gene>
<organism evidence="8 9">
    <name type="scientific">Branchiostoma floridae</name>
    <name type="common">Florida lancelet</name>
    <name type="synonym">Amphioxus</name>
    <dbReference type="NCBI Taxonomy" id="7739"/>
    <lineage>
        <taxon>Eukaryota</taxon>
        <taxon>Metazoa</taxon>
        <taxon>Chordata</taxon>
        <taxon>Cephalochordata</taxon>
        <taxon>Leptocardii</taxon>
        <taxon>Amphioxiformes</taxon>
        <taxon>Branchiostomatidae</taxon>
        <taxon>Branchiostoma</taxon>
    </lineage>
</organism>
<feature type="compositionally biased region" description="Low complexity" evidence="6">
    <location>
        <begin position="217"/>
        <end position="228"/>
    </location>
</feature>
<dbReference type="PANTHER" id="PTHR12228">
    <property type="entry name" value="TRANSCRIPTION INITIATION FACTOR TFIID 55 KD SUBUNIT-RELATED"/>
    <property type="match status" value="1"/>
</dbReference>
<evidence type="ECO:0000259" key="7">
    <source>
        <dbReference type="SMART" id="SM01370"/>
    </source>
</evidence>
<sequence>MSKSVSKNKENQTKSKQTKDDLPFELEQQFILRMPKGPSFQTQTETLRKAVQSGSQNMKDRLSIEFQADQRHATVRFDGEALSAKLVDLPCVLESHKTIDKKTLYKTNDICQMLVCSTEDQDAKEEEVDESTQKKDKDKKFLYNHGITPALKNVRKRRFRKTMKKKYIESPDVEKEVKRLLKVDNEAVNVRWEVIADDENENKEQKPVVNLGGLEIPSPSSSAAVAQAGETSMSMTFDNDLHELFKDVSSSDEEEGEESRPAPAEEEEVNIMDSEDEASRGAAGEGKSQSGKAVPSTSGAKMERKQETNTSDKGGLQTQLQQLESDLARLREKRSLQEEIVRGVGNEDLRQRFQADLNNIRAEEARKEAEIARVKSALDSS</sequence>
<dbReference type="AlphaFoldDB" id="A0A9J7MW49"/>
<feature type="region of interest" description="Disordered" evidence="6">
    <location>
        <begin position="1"/>
        <end position="23"/>
    </location>
</feature>
<reference evidence="9" key="2">
    <citation type="submission" date="2025-08" db="UniProtKB">
        <authorList>
            <consortium name="RefSeq"/>
        </authorList>
    </citation>
    <scope>IDENTIFICATION</scope>
    <source>
        <strain evidence="9">S238N-H82</strain>
        <tissue evidence="9">Testes</tissue>
    </source>
</reference>
<feature type="domain" description="TAFII55 protein conserved region" evidence="7">
    <location>
        <begin position="26"/>
        <end position="189"/>
    </location>
</feature>
<feature type="region of interest" description="Disordered" evidence="6">
    <location>
        <begin position="211"/>
        <end position="320"/>
    </location>
</feature>
<dbReference type="SMART" id="SM01370">
    <property type="entry name" value="TAFII55_N"/>
    <property type="match status" value="1"/>
</dbReference>
<keyword evidence="4" id="KW-0804">Transcription</keyword>
<evidence type="ECO:0000313" key="9">
    <source>
        <dbReference type="RefSeq" id="XP_035681046.1"/>
    </source>
</evidence>
<dbReference type="GeneID" id="118418981"/>
<comment type="subcellular location">
    <subcellularLocation>
        <location evidence="1">Nucleus</location>
    </subcellularLocation>
</comment>
<dbReference type="CDD" id="cd08047">
    <property type="entry name" value="TAF7"/>
    <property type="match status" value="1"/>
</dbReference>
<dbReference type="OrthoDB" id="153872at2759"/>
<dbReference type="KEGG" id="bfo:118418981"/>
<dbReference type="Pfam" id="PF04658">
    <property type="entry name" value="TAFII55_N"/>
    <property type="match status" value="1"/>
</dbReference>
<dbReference type="PANTHER" id="PTHR12228:SF0">
    <property type="entry name" value="TATA-BOX BINDING PROTEIN ASSOCIATED FACTOR 7"/>
    <property type="match status" value="1"/>
</dbReference>
<evidence type="ECO:0000256" key="4">
    <source>
        <dbReference type="ARBA" id="ARBA00023163"/>
    </source>
</evidence>
<feature type="compositionally biased region" description="Basic and acidic residues" evidence="6">
    <location>
        <begin position="7"/>
        <end position="22"/>
    </location>
</feature>